<dbReference type="Proteomes" id="UP000694844">
    <property type="component" value="Chromosome 7"/>
</dbReference>
<feature type="compositionally biased region" description="Basic and acidic residues" evidence="1">
    <location>
        <begin position="17"/>
        <end position="33"/>
    </location>
</feature>
<reference evidence="3" key="1">
    <citation type="submission" date="2025-08" db="UniProtKB">
        <authorList>
            <consortium name="RefSeq"/>
        </authorList>
    </citation>
    <scope>IDENTIFICATION</scope>
    <source>
        <tissue evidence="3">Whole sample</tissue>
    </source>
</reference>
<dbReference type="PANTHER" id="PTHR31751">
    <property type="entry name" value="SI:CH211-108C17.2-RELATED-RELATED"/>
    <property type="match status" value="1"/>
</dbReference>
<protein>
    <submittedName>
        <fullName evidence="3">Uncharacterized protein LOC111102460</fullName>
    </submittedName>
</protein>
<organism evidence="2 3">
    <name type="scientific">Crassostrea virginica</name>
    <name type="common">Eastern oyster</name>
    <dbReference type="NCBI Taxonomy" id="6565"/>
    <lineage>
        <taxon>Eukaryota</taxon>
        <taxon>Metazoa</taxon>
        <taxon>Spiralia</taxon>
        <taxon>Lophotrochozoa</taxon>
        <taxon>Mollusca</taxon>
        <taxon>Bivalvia</taxon>
        <taxon>Autobranchia</taxon>
        <taxon>Pteriomorphia</taxon>
        <taxon>Ostreida</taxon>
        <taxon>Ostreoidea</taxon>
        <taxon>Ostreidae</taxon>
        <taxon>Crassostrea</taxon>
    </lineage>
</organism>
<feature type="region of interest" description="Disordered" evidence="1">
    <location>
        <begin position="693"/>
        <end position="720"/>
    </location>
</feature>
<evidence type="ECO:0000313" key="2">
    <source>
        <dbReference type="Proteomes" id="UP000694844"/>
    </source>
</evidence>
<accession>A0A8B8AK12</accession>
<feature type="region of interest" description="Disordered" evidence="1">
    <location>
        <begin position="118"/>
        <end position="138"/>
    </location>
</feature>
<dbReference type="AlphaFoldDB" id="A0A8B8AK12"/>
<dbReference type="KEGG" id="cvn:111102460"/>
<keyword evidence="2" id="KW-1185">Reference proteome</keyword>
<feature type="region of interest" description="Disordered" evidence="1">
    <location>
        <begin position="1"/>
        <end position="33"/>
    </location>
</feature>
<dbReference type="OrthoDB" id="10021186at2759"/>
<evidence type="ECO:0000313" key="3">
    <source>
        <dbReference type="RefSeq" id="XP_022290918.1"/>
    </source>
</evidence>
<dbReference type="RefSeq" id="XP_022290918.1">
    <property type="nucleotide sequence ID" value="XM_022435210.1"/>
</dbReference>
<evidence type="ECO:0000256" key="1">
    <source>
        <dbReference type="SAM" id="MobiDB-lite"/>
    </source>
</evidence>
<gene>
    <name evidence="3" type="primary">LOC111102460</name>
</gene>
<proteinExistence type="predicted"/>
<feature type="compositionally biased region" description="Basic residues" evidence="1">
    <location>
        <begin position="127"/>
        <end position="137"/>
    </location>
</feature>
<sequence>MASRKRGRPFGSQLTLSERKERKRKSERERSKEKIYIGEHFNRWNDMKEKLKFMFNYEMAGFLLDSYEHGLEQTKTKAVTSTPMHGQTSKPGFAGTQVISDISAESGNTAPDIVMSGVEEMEPGPSSRKRARQKKKTSSFLDPLELSIDISEESEAVEGSDDETYYPSFNISIGPKDVTGIEDRPCMETVLPSEEEKEEDEIEETDEDPGPFISRVLCRDDFVNILENKTTLVYLNQLIALAKKKVDSVCKVKGCGQVPDIQLNHVGSAVYLKWICPNSHVAEKWCSQPVLNRGLHGGDLMISSAILFSGNNFNKMELFAKFMQMGFPNQSSFTRLQRRYLVPAVDQLWDEKQMEMVEEMAEKDLVLLGDGRMDSPGHCAQYCTYTFMDNETKKILSVKTLDKRETERKSANLEKAGFIRGIQEIQDKGLSITEIVTDAHLQIGAMMKQDYSHIKHSHDIWHAAKNLGKKLISAGQEKNCRELQTWSKDIVNHFWYTCKTADNLDEFMGMWVGVLHHVVGEHEWFLPYNDTGVSACSHDPLTGEAKGDKEWMVKGSPPHEALRKVILDKRLLHNIPYYLNFRSTAELESFHNHLLMYSSKRYAYTPPVYRARCILAALDYNENVDRQPIINKDGTVRLQRTYNKKSGRWTVYPVKEKKKYTHVISLFTRVLEKRVEDREGFYGRLELEEGDPRRISKTIAPTLPPPSAQLAEEKKSRFEN</sequence>
<feature type="compositionally biased region" description="Basic and acidic residues" evidence="1">
    <location>
        <begin position="711"/>
        <end position="720"/>
    </location>
</feature>
<dbReference type="PANTHER" id="PTHR31751:SF7">
    <property type="entry name" value="THAP-TYPE DOMAIN-CONTAINING PROTEIN"/>
    <property type="match status" value="1"/>
</dbReference>
<dbReference type="GeneID" id="111102460"/>
<name>A0A8B8AK12_CRAVI</name>